<feature type="region of interest" description="Disordered" evidence="1">
    <location>
        <begin position="1"/>
        <end position="42"/>
    </location>
</feature>
<evidence type="ECO:0000256" key="1">
    <source>
        <dbReference type="SAM" id="MobiDB-lite"/>
    </source>
</evidence>
<organism evidence="2 3">
    <name type="scientific">Isosphaera pallida (strain ATCC 43644 / DSM 9630 / IS1B)</name>
    <dbReference type="NCBI Taxonomy" id="575540"/>
    <lineage>
        <taxon>Bacteria</taxon>
        <taxon>Pseudomonadati</taxon>
        <taxon>Planctomycetota</taxon>
        <taxon>Planctomycetia</taxon>
        <taxon>Isosphaerales</taxon>
        <taxon>Isosphaeraceae</taxon>
        <taxon>Isosphaera</taxon>
    </lineage>
</organism>
<sequence length="307" mass="33122">MMSPNHPSATSNEASDHAASLADQVETERGAAATTAQPLARSRDQVVAAFTDPRPNANFYHAWIDWGDGSPPSLGRVVKLDSPNVRLNAPSSAAEASTAQEERRFEVRGDHEFFASGDFEGKVVVEDALGERIELTFRSRIFKREPQPPSNTAAVVPLPPAEPPLSPASDSSPPSPPSVQRPPSVRSVRDWLPDLDLDGRPRVIRPLRRTTELATGPGHKRVDTAASADPVPSRTIVRPRRVPADMPAILAFVNRPGAEPEVVEYPNVSAGLDAAAVDDLLLDHDPDAWRPLDSQSIGLSSDDDRSK</sequence>
<protein>
    <submittedName>
        <fullName evidence="2">Uncharacterized protein</fullName>
    </submittedName>
</protein>
<dbReference type="KEGG" id="ipa:Isop_1948"/>
<evidence type="ECO:0000313" key="2">
    <source>
        <dbReference type="EMBL" id="ADV62528.1"/>
    </source>
</evidence>
<evidence type="ECO:0000313" key="3">
    <source>
        <dbReference type="Proteomes" id="UP000008631"/>
    </source>
</evidence>
<name>E8R2M8_ISOPI</name>
<accession>E8R2M8</accession>
<feature type="region of interest" description="Disordered" evidence="1">
    <location>
        <begin position="144"/>
        <end position="193"/>
    </location>
</feature>
<reference key="1">
    <citation type="submission" date="2010-11" db="EMBL/GenBank/DDBJ databases">
        <title>The complete sequence of chromosome of Isophaera pallida ATCC 43644.</title>
        <authorList>
            <consortium name="US DOE Joint Genome Institute (JGI-PGF)"/>
            <person name="Lucas S."/>
            <person name="Copeland A."/>
            <person name="Lapidus A."/>
            <person name="Bruce D."/>
            <person name="Goodwin L."/>
            <person name="Pitluck S."/>
            <person name="Kyrpides N."/>
            <person name="Mavromatis K."/>
            <person name="Pagani I."/>
            <person name="Ivanova N."/>
            <person name="Saunders E."/>
            <person name="Brettin T."/>
            <person name="Detter J.C."/>
            <person name="Han C."/>
            <person name="Tapia R."/>
            <person name="Land M."/>
            <person name="Hauser L."/>
            <person name="Markowitz V."/>
            <person name="Cheng J.-F."/>
            <person name="Hugenholtz P."/>
            <person name="Woyke T."/>
            <person name="Wu D."/>
            <person name="Eisen J.A."/>
        </authorList>
    </citation>
    <scope>NUCLEOTIDE SEQUENCE</scope>
    <source>
        <strain>ATCC 43644</strain>
    </source>
</reference>
<keyword evidence="3" id="KW-1185">Reference proteome</keyword>
<reference evidence="2 3" key="2">
    <citation type="journal article" date="2011" name="Stand. Genomic Sci.">
        <title>Complete genome sequence of Isosphaera pallida type strain (IS1B).</title>
        <authorList>
            <consortium name="US DOE Joint Genome Institute (JGI-PGF)"/>
            <person name="Goker M."/>
            <person name="Cleland D."/>
            <person name="Saunders E."/>
            <person name="Lapidus A."/>
            <person name="Nolan M."/>
            <person name="Lucas S."/>
            <person name="Hammon N."/>
            <person name="Deshpande S."/>
            <person name="Cheng J.F."/>
            <person name="Tapia R."/>
            <person name="Han C."/>
            <person name="Goodwin L."/>
            <person name="Pitluck S."/>
            <person name="Liolios K."/>
            <person name="Pagani I."/>
            <person name="Ivanova N."/>
            <person name="Mavromatis K."/>
            <person name="Pati A."/>
            <person name="Chen A."/>
            <person name="Palaniappan K."/>
            <person name="Land M."/>
            <person name="Hauser L."/>
            <person name="Chang Y.J."/>
            <person name="Jeffries C.D."/>
            <person name="Detter J.C."/>
            <person name="Beck B."/>
            <person name="Woyke T."/>
            <person name="Bristow J."/>
            <person name="Eisen J.A."/>
            <person name="Markowitz V."/>
            <person name="Hugenholtz P."/>
            <person name="Kyrpides N.C."/>
            <person name="Klenk H.P."/>
        </authorList>
    </citation>
    <scope>NUCLEOTIDE SEQUENCE [LARGE SCALE GENOMIC DNA]</scope>
    <source>
        <strain evidence="3">ATCC 43644 / DSM 9630 / IS1B</strain>
    </source>
</reference>
<dbReference type="Proteomes" id="UP000008631">
    <property type="component" value="Chromosome"/>
</dbReference>
<gene>
    <name evidence="2" type="ordered locus">Isop_1948</name>
</gene>
<feature type="compositionally biased region" description="Pro residues" evidence="1">
    <location>
        <begin position="157"/>
        <end position="166"/>
    </location>
</feature>
<dbReference type="InParanoid" id="E8R2M8"/>
<proteinExistence type="predicted"/>
<dbReference type="HOGENOM" id="CLU_905447_0_0_0"/>
<dbReference type="RefSeq" id="WP_013564816.1">
    <property type="nucleotide sequence ID" value="NC_014962.1"/>
</dbReference>
<feature type="region of interest" description="Disordered" evidence="1">
    <location>
        <begin position="211"/>
        <end position="232"/>
    </location>
</feature>
<dbReference type="AlphaFoldDB" id="E8R2M8"/>
<dbReference type="EMBL" id="CP002353">
    <property type="protein sequence ID" value="ADV62528.1"/>
    <property type="molecule type" value="Genomic_DNA"/>
</dbReference>
<feature type="compositionally biased region" description="Polar residues" evidence="1">
    <location>
        <begin position="1"/>
        <end position="13"/>
    </location>
</feature>